<proteinExistence type="predicted"/>
<evidence type="ECO:0000313" key="3">
    <source>
        <dbReference type="Proteomes" id="UP000050794"/>
    </source>
</evidence>
<evidence type="ECO:0000313" key="4">
    <source>
        <dbReference type="WBParaSite" id="TCNE_0001851201-mRNA-1"/>
    </source>
</evidence>
<evidence type="ECO:0000313" key="2">
    <source>
        <dbReference type="EMBL" id="VDM49829.1"/>
    </source>
</evidence>
<organism evidence="3 4">
    <name type="scientific">Toxocara canis</name>
    <name type="common">Canine roundworm</name>
    <dbReference type="NCBI Taxonomy" id="6265"/>
    <lineage>
        <taxon>Eukaryota</taxon>
        <taxon>Metazoa</taxon>
        <taxon>Ecdysozoa</taxon>
        <taxon>Nematoda</taxon>
        <taxon>Chromadorea</taxon>
        <taxon>Rhabditida</taxon>
        <taxon>Spirurina</taxon>
        <taxon>Ascaridomorpha</taxon>
        <taxon>Ascaridoidea</taxon>
        <taxon>Toxocaridae</taxon>
        <taxon>Toxocara</taxon>
    </lineage>
</organism>
<name>A0A183VCN8_TOXCA</name>
<dbReference type="EMBL" id="UYWY01025612">
    <property type="protein sequence ID" value="VDM49829.1"/>
    <property type="molecule type" value="Genomic_DNA"/>
</dbReference>
<accession>A0A183VCN8</accession>
<gene>
    <name evidence="2" type="ORF">TCNE_LOCUS18508</name>
</gene>
<reference evidence="4" key="1">
    <citation type="submission" date="2016-06" db="UniProtKB">
        <authorList>
            <consortium name="WormBaseParasite"/>
        </authorList>
    </citation>
    <scope>IDENTIFICATION</scope>
</reference>
<evidence type="ECO:0000256" key="1">
    <source>
        <dbReference type="SAM" id="SignalP"/>
    </source>
</evidence>
<sequence length="94" mass="10431">MNAFIIAAFVVVVASASNSNEQLVPVYLEEAPDSVKKDFAKLISEPGLTPAELRSAINLFVLKQSKKIQEAYKQFEEQIESIKRSKPVPQITPL</sequence>
<keyword evidence="1" id="KW-0732">Signal</keyword>
<dbReference type="Proteomes" id="UP000050794">
    <property type="component" value="Unassembled WGS sequence"/>
</dbReference>
<feature type="signal peptide" evidence="1">
    <location>
        <begin position="1"/>
        <end position="16"/>
    </location>
</feature>
<dbReference type="AlphaFoldDB" id="A0A183VCN8"/>
<reference evidence="2 3" key="2">
    <citation type="submission" date="2018-11" db="EMBL/GenBank/DDBJ databases">
        <authorList>
            <consortium name="Pathogen Informatics"/>
        </authorList>
    </citation>
    <scope>NUCLEOTIDE SEQUENCE [LARGE SCALE GENOMIC DNA]</scope>
</reference>
<keyword evidence="3" id="KW-1185">Reference proteome</keyword>
<dbReference type="WBParaSite" id="TCNE_0001851201-mRNA-1">
    <property type="protein sequence ID" value="TCNE_0001851201-mRNA-1"/>
    <property type="gene ID" value="TCNE_0001851201"/>
</dbReference>
<feature type="chain" id="PRO_5044553733" evidence="1">
    <location>
        <begin position="17"/>
        <end position="94"/>
    </location>
</feature>
<protein>
    <submittedName>
        <fullName evidence="2 4">Uncharacterized protein</fullName>
    </submittedName>
</protein>